<organism evidence="6 7">
    <name type="scientific">Chrysophaeum taylorii</name>
    <dbReference type="NCBI Taxonomy" id="2483200"/>
    <lineage>
        <taxon>Eukaryota</taxon>
        <taxon>Sar</taxon>
        <taxon>Stramenopiles</taxon>
        <taxon>Ochrophyta</taxon>
        <taxon>Pelagophyceae</taxon>
        <taxon>Pelagomonadales</taxon>
        <taxon>Pelagomonadaceae</taxon>
        <taxon>Chrysophaeum</taxon>
    </lineage>
</organism>
<comment type="cofactor">
    <cofactor evidence="3">
        <name>Fe(2+)</name>
        <dbReference type="ChEBI" id="CHEBI:29033"/>
    </cofactor>
    <text evidence="3">Binds 1 Fe(2+) ion per subunit.</text>
</comment>
<evidence type="ECO:0000256" key="4">
    <source>
        <dbReference type="SAM" id="MobiDB-lite"/>
    </source>
</evidence>
<evidence type="ECO:0000313" key="7">
    <source>
        <dbReference type="Proteomes" id="UP001230188"/>
    </source>
</evidence>
<dbReference type="GO" id="GO:0032453">
    <property type="term" value="F:histone H3K4 demethylase activity"/>
    <property type="evidence" value="ECO:0007669"/>
    <property type="project" value="TreeGrafter"/>
</dbReference>
<dbReference type="SUPFAM" id="SSF51197">
    <property type="entry name" value="Clavaminate synthase-like"/>
    <property type="match status" value="1"/>
</dbReference>
<reference evidence="6" key="1">
    <citation type="submission" date="2023-01" db="EMBL/GenBank/DDBJ databases">
        <title>Metagenome sequencing of chrysophaentin producing Chrysophaeum taylorii.</title>
        <authorList>
            <person name="Davison J."/>
            <person name="Bewley C."/>
        </authorList>
    </citation>
    <scope>NUCLEOTIDE SEQUENCE</scope>
    <source>
        <strain evidence="6">NIES-1699</strain>
    </source>
</reference>
<comment type="function">
    <text evidence="3">Oxygenase that can act as both a histone lysine demethylase and a ribosomal histidine hydroxylase.</text>
</comment>
<feature type="compositionally biased region" description="Basic residues" evidence="4">
    <location>
        <begin position="410"/>
        <end position="419"/>
    </location>
</feature>
<keyword evidence="2 3" id="KW-0408">Iron</keyword>
<evidence type="ECO:0000256" key="1">
    <source>
        <dbReference type="ARBA" id="ARBA00022723"/>
    </source>
</evidence>
<keyword evidence="1 3" id="KW-0479">Metal-binding</keyword>
<dbReference type="Gene3D" id="2.60.120.650">
    <property type="entry name" value="Cupin"/>
    <property type="match status" value="1"/>
</dbReference>
<keyword evidence="7" id="KW-1185">Reference proteome</keyword>
<comment type="similarity">
    <text evidence="3">Belongs to the ROX family.</text>
</comment>
<evidence type="ECO:0000256" key="2">
    <source>
        <dbReference type="ARBA" id="ARBA00023004"/>
    </source>
</evidence>
<evidence type="ECO:0000256" key="3">
    <source>
        <dbReference type="RuleBase" id="RU366061"/>
    </source>
</evidence>
<dbReference type="InterPro" id="IPR039994">
    <property type="entry name" value="NO66-like"/>
</dbReference>
<keyword evidence="3" id="KW-0560">Oxidoreductase</keyword>
<feature type="region of interest" description="Disordered" evidence="4">
    <location>
        <begin position="357"/>
        <end position="419"/>
    </location>
</feature>
<dbReference type="AlphaFoldDB" id="A0AAD7UJ35"/>
<keyword evidence="3" id="KW-0539">Nucleus</keyword>
<comment type="caution">
    <text evidence="6">The sequence shown here is derived from an EMBL/GenBank/DDBJ whole genome shotgun (WGS) entry which is preliminary data.</text>
</comment>
<feature type="domain" description="JmjC" evidence="5">
    <location>
        <begin position="86"/>
        <end position="244"/>
    </location>
</feature>
<dbReference type="PANTHER" id="PTHR13096">
    <property type="entry name" value="MINA53 MYC INDUCED NUCLEAR ANTIGEN"/>
    <property type="match status" value="1"/>
</dbReference>
<dbReference type="EC" id="1.14.11.-" evidence="3"/>
<dbReference type="PROSITE" id="PS51184">
    <property type="entry name" value="JMJC"/>
    <property type="match status" value="1"/>
</dbReference>
<evidence type="ECO:0000259" key="5">
    <source>
        <dbReference type="PROSITE" id="PS51184"/>
    </source>
</evidence>
<comment type="subcellular location">
    <subcellularLocation>
        <location evidence="3">Nucleus</location>
    </subcellularLocation>
</comment>
<name>A0AAD7UJ35_9STRA</name>
<dbReference type="InterPro" id="IPR003347">
    <property type="entry name" value="JmjC_dom"/>
</dbReference>
<proteinExistence type="inferred from homology"/>
<keyword evidence="3" id="KW-0804">Transcription</keyword>
<sequence length="419" mass="46024">MESCTDWSSLFGNFASSAEFRNEYWRRAPVVLREIAPWAEFGLDALRAAVLADPSIAADAARVDFDFEARRGWTNVCVGDGWDGVERALDDGTVVFNTAGLACAPLADACLAALDAFELPVGVNVYITRPGRAASAPPHTDRQDVLVVQVAGHKRWRVHVPPRTDANPLADPFARGKGDDVLDATSLDVIVDDILRPGDVLYVPAGAPHQTATPPGSETSLHLTFGIVAGSTWGLSFDTLRRLALPRVPEDDLAFRLRPRVHRAFHTPLPIGSFLEGTTDAAATFDYIARKYLGQVPDPDAVAAAISRARRHHAAILAAMRTSYDHVAWRGSYLQRVDPYLDALAGLIDDLYAATPSQEKEEKKTKVTVGPRANAPPKDVRERPRRGFAASSRTMKTTTPPPPHEESPPRRRRRRRRRR</sequence>
<evidence type="ECO:0000313" key="6">
    <source>
        <dbReference type="EMBL" id="KAJ8608870.1"/>
    </source>
</evidence>
<dbReference type="EMBL" id="JAQMWT010000157">
    <property type="protein sequence ID" value="KAJ8608870.1"/>
    <property type="molecule type" value="Genomic_DNA"/>
</dbReference>
<dbReference type="GO" id="GO:0005730">
    <property type="term" value="C:nucleolus"/>
    <property type="evidence" value="ECO:0007669"/>
    <property type="project" value="TreeGrafter"/>
</dbReference>
<keyword evidence="3" id="KW-0223">Dioxygenase</keyword>
<gene>
    <name evidence="6" type="ORF">CTAYLR_005256</name>
</gene>
<accession>A0AAD7UJ35</accession>
<keyword evidence="3" id="KW-0805">Transcription regulation</keyword>
<dbReference type="Proteomes" id="UP001230188">
    <property type="component" value="Unassembled WGS sequence"/>
</dbReference>
<protein>
    <recommendedName>
        <fullName evidence="3">Bifunctional lysine-specific demethylase and histidyl-hydroxylase</fullName>
        <ecNumber evidence="3">1.14.11.-</ecNumber>
    </recommendedName>
</protein>
<dbReference type="GO" id="GO:0051864">
    <property type="term" value="F:histone H3K36 demethylase activity"/>
    <property type="evidence" value="ECO:0007669"/>
    <property type="project" value="TreeGrafter"/>
</dbReference>
<dbReference type="PANTHER" id="PTHR13096:SF8">
    <property type="entry name" value="RIBOSOMAL OXYGENASE 1"/>
    <property type="match status" value="1"/>
</dbReference>
<dbReference type="GO" id="GO:0005506">
    <property type="term" value="F:iron ion binding"/>
    <property type="evidence" value="ECO:0007669"/>
    <property type="project" value="UniProtKB-UniRule"/>
</dbReference>
<dbReference type="Pfam" id="PF08007">
    <property type="entry name" value="JmjC_2"/>
    <property type="match status" value="1"/>
</dbReference>
<dbReference type="SMART" id="SM00558">
    <property type="entry name" value="JmjC"/>
    <property type="match status" value="1"/>
</dbReference>